<dbReference type="Proteomes" id="UP000030512">
    <property type="component" value="Chromosome"/>
</dbReference>
<evidence type="ECO:0000259" key="1">
    <source>
        <dbReference type="Pfam" id="PF00535"/>
    </source>
</evidence>
<dbReference type="Pfam" id="PF00535">
    <property type="entry name" value="Glycos_transf_2"/>
    <property type="match status" value="1"/>
</dbReference>
<protein>
    <recommendedName>
        <fullName evidence="1">Glycosyltransferase 2-like domain-containing protein</fullName>
    </recommendedName>
</protein>
<dbReference type="CDD" id="cd00761">
    <property type="entry name" value="Glyco_tranf_GTA_type"/>
    <property type="match status" value="1"/>
</dbReference>
<dbReference type="InterPro" id="IPR001173">
    <property type="entry name" value="Glyco_trans_2-like"/>
</dbReference>
<dbReference type="InterPro" id="IPR029044">
    <property type="entry name" value="Nucleotide-diphossugar_trans"/>
</dbReference>
<proteinExistence type="predicted"/>
<dbReference type="RefSeq" id="WP_062327303.1">
    <property type="nucleotide sequence ID" value="NZ_CP014476.1"/>
</dbReference>
<dbReference type="PANTHER" id="PTHR22916:SF3">
    <property type="entry name" value="UDP-GLCNAC:BETAGAL BETA-1,3-N-ACETYLGLUCOSAMINYLTRANSFERASE-LIKE PROTEIN 1"/>
    <property type="match status" value="1"/>
</dbReference>
<sequence length="296" mass="34327">MNKVQPRVTVIMPTYNRKKFIGEAIQSVLDQSFQDFELIVVDDGSTDQTSEVVQAFVSEKIKYIYQSNCGRSNARNRALSLARGYYIAFLDSDDLYLPEKLALQIDYMDTHPDIGMIYTSAYCINESGERIKDKYDAVVSGWIYEHIAFFVPVTITLPTVMVRKQVFDKAGVFDEKMDRFEDTDMWRRISKHFQINGLDQQTCLLRTHQDNGLLAQDPSAIGRSLNFYVKKINEEDSDVTFVKRHKGIARLYGYYGAAMMNNSTWRLTGYSFLLKAILVWPFNIRNIFRLIIYSIR</sequence>
<dbReference type="KEGG" id="mdn:JT25_001110"/>
<name>A0A140E3W9_9GAMM</name>
<dbReference type="STRING" id="1538553.JT25_001110"/>
<evidence type="ECO:0000313" key="3">
    <source>
        <dbReference type="Proteomes" id="UP000030512"/>
    </source>
</evidence>
<accession>A0A140E3W9</accession>
<dbReference type="Gene3D" id="3.90.550.10">
    <property type="entry name" value="Spore Coat Polysaccharide Biosynthesis Protein SpsA, Chain A"/>
    <property type="match status" value="1"/>
</dbReference>
<keyword evidence="3" id="KW-1185">Reference proteome</keyword>
<organism evidence="2 3">
    <name type="scientific">Methylomonas denitrificans</name>
    <dbReference type="NCBI Taxonomy" id="1538553"/>
    <lineage>
        <taxon>Bacteria</taxon>
        <taxon>Pseudomonadati</taxon>
        <taxon>Pseudomonadota</taxon>
        <taxon>Gammaproteobacteria</taxon>
        <taxon>Methylococcales</taxon>
        <taxon>Methylococcaceae</taxon>
        <taxon>Methylomonas</taxon>
    </lineage>
</organism>
<dbReference type="AlphaFoldDB" id="A0A140E3W9"/>
<dbReference type="SUPFAM" id="SSF53448">
    <property type="entry name" value="Nucleotide-diphospho-sugar transferases"/>
    <property type="match status" value="1"/>
</dbReference>
<reference evidence="2 3" key="1">
    <citation type="journal article" date="2015" name="Environ. Microbiol.">
        <title>Methane oxidation coupled to nitrate reduction under hypoxia by the Gammaproteobacterium Methylomonas denitrificans, sp. nov. type strain FJG1.</title>
        <authorList>
            <person name="Kits K.D."/>
            <person name="Klotz M.G."/>
            <person name="Stein L.Y."/>
        </authorList>
    </citation>
    <scope>NUCLEOTIDE SEQUENCE [LARGE SCALE GENOMIC DNA]</scope>
    <source>
        <strain evidence="2 3">FJG1</strain>
    </source>
</reference>
<dbReference type="OrthoDB" id="9801954at2"/>
<gene>
    <name evidence="2" type="ORF">JT25_001110</name>
</gene>
<feature type="domain" description="Glycosyltransferase 2-like" evidence="1">
    <location>
        <begin position="9"/>
        <end position="133"/>
    </location>
</feature>
<dbReference type="GO" id="GO:0016758">
    <property type="term" value="F:hexosyltransferase activity"/>
    <property type="evidence" value="ECO:0007669"/>
    <property type="project" value="UniProtKB-ARBA"/>
</dbReference>
<evidence type="ECO:0000313" key="2">
    <source>
        <dbReference type="EMBL" id="AMK75093.1"/>
    </source>
</evidence>
<dbReference type="EMBL" id="CP014476">
    <property type="protein sequence ID" value="AMK75093.1"/>
    <property type="molecule type" value="Genomic_DNA"/>
</dbReference>
<dbReference type="PANTHER" id="PTHR22916">
    <property type="entry name" value="GLYCOSYLTRANSFERASE"/>
    <property type="match status" value="1"/>
</dbReference>